<gene>
    <name evidence="1" type="ORF">CEXT_741021</name>
</gene>
<keyword evidence="2" id="KW-1185">Reference proteome</keyword>
<sequence length="227" mass="25117">MIDPKVGKNSSVQIWNVRIRGRKPQMTFVHILIKLQNANVKDMQCTLGTTKAQGTTVLEPILLASLEKGNIASLEKGNIASLEKDNITSLAKGNIANLAKDRVYQNQFNKVKKEKKKNCPTGQFGEIRVPGGTLGGGIHFVKEGPEIAASFTRSSPKREKDRIRAGKSVHLKNEIRADKGPGRNRIQGQFGEIESPVQTLRGEIHFVKKALKLQRALRGVPPKERKI</sequence>
<organism evidence="1 2">
    <name type="scientific">Caerostris extrusa</name>
    <name type="common">Bark spider</name>
    <name type="synonym">Caerostris bankana</name>
    <dbReference type="NCBI Taxonomy" id="172846"/>
    <lineage>
        <taxon>Eukaryota</taxon>
        <taxon>Metazoa</taxon>
        <taxon>Ecdysozoa</taxon>
        <taxon>Arthropoda</taxon>
        <taxon>Chelicerata</taxon>
        <taxon>Arachnida</taxon>
        <taxon>Araneae</taxon>
        <taxon>Araneomorphae</taxon>
        <taxon>Entelegynae</taxon>
        <taxon>Araneoidea</taxon>
        <taxon>Araneidae</taxon>
        <taxon>Caerostris</taxon>
    </lineage>
</organism>
<dbReference type="AlphaFoldDB" id="A0AAV4Q7R4"/>
<evidence type="ECO:0000313" key="1">
    <source>
        <dbReference type="EMBL" id="GIY04649.1"/>
    </source>
</evidence>
<evidence type="ECO:0000313" key="2">
    <source>
        <dbReference type="Proteomes" id="UP001054945"/>
    </source>
</evidence>
<dbReference type="EMBL" id="BPLR01005739">
    <property type="protein sequence ID" value="GIY04649.1"/>
    <property type="molecule type" value="Genomic_DNA"/>
</dbReference>
<accession>A0AAV4Q7R4</accession>
<name>A0AAV4Q7R4_CAEEX</name>
<protein>
    <submittedName>
        <fullName evidence="1">Uncharacterized protein</fullName>
    </submittedName>
</protein>
<dbReference type="Proteomes" id="UP001054945">
    <property type="component" value="Unassembled WGS sequence"/>
</dbReference>
<comment type="caution">
    <text evidence="1">The sequence shown here is derived from an EMBL/GenBank/DDBJ whole genome shotgun (WGS) entry which is preliminary data.</text>
</comment>
<proteinExistence type="predicted"/>
<reference evidence="1 2" key="1">
    <citation type="submission" date="2021-06" db="EMBL/GenBank/DDBJ databases">
        <title>Caerostris extrusa draft genome.</title>
        <authorList>
            <person name="Kono N."/>
            <person name="Arakawa K."/>
        </authorList>
    </citation>
    <scope>NUCLEOTIDE SEQUENCE [LARGE SCALE GENOMIC DNA]</scope>
</reference>
<feature type="non-terminal residue" evidence="1">
    <location>
        <position position="227"/>
    </location>
</feature>